<reference evidence="1 2" key="1">
    <citation type="journal article" date="2011" name="J. Microbiol.">
        <title>Complete genome of Leptospirillum ferriphilum ML-04 provides insight into its physiology and environmental adaptation.</title>
        <authorList>
            <person name="Mi S."/>
            <person name="Song J."/>
            <person name="Lin J."/>
            <person name="Che Y."/>
            <person name="Zheng H."/>
            <person name="Lin J."/>
        </authorList>
    </citation>
    <scope>NUCLEOTIDE SEQUENCE [LARGE SCALE GENOMIC DNA]</scope>
    <source>
        <strain evidence="1 2">ML-04</strain>
    </source>
</reference>
<sequence length="94" mass="10994">MKRFSNQLLHQIPIFLNQGFQTGRNCFRLFARGHGSLQRGEGQCFGRHKPSYHGPFLFPKLFAHNSVRYHMRTYHKSEPGLKRLLGQSLVNVRL</sequence>
<dbReference type="EMBL" id="CP002919">
    <property type="protein sequence ID" value="AFS52267.1"/>
    <property type="molecule type" value="Genomic_DNA"/>
</dbReference>
<accession>J9Z9D5</accession>
<evidence type="ECO:0000313" key="1">
    <source>
        <dbReference type="EMBL" id="AFS52267.1"/>
    </source>
</evidence>
<gene>
    <name evidence="1" type="ordered locus">LFML04_0013</name>
</gene>
<dbReference type="AlphaFoldDB" id="J9Z9D5"/>
<name>J9Z9D5_LEPFM</name>
<proteinExistence type="predicted"/>
<evidence type="ECO:0000313" key="2">
    <source>
        <dbReference type="Proteomes" id="UP000006177"/>
    </source>
</evidence>
<dbReference type="HOGENOM" id="CLU_2382601_0_0_0"/>
<dbReference type="KEGG" id="lfi:LFML04_0013"/>
<protein>
    <submittedName>
        <fullName evidence="1">Uncharacterized protein</fullName>
    </submittedName>
</protein>
<organism evidence="1 2">
    <name type="scientific">Leptospirillum ferriphilum (strain ML-04)</name>
    <dbReference type="NCBI Taxonomy" id="1048260"/>
    <lineage>
        <taxon>Bacteria</taxon>
        <taxon>Pseudomonadati</taxon>
        <taxon>Nitrospirota</taxon>
        <taxon>Nitrospiria</taxon>
        <taxon>Nitrospirales</taxon>
        <taxon>Nitrospiraceae</taxon>
        <taxon>Leptospirillum</taxon>
    </lineage>
</organism>
<dbReference type="Proteomes" id="UP000006177">
    <property type="component" value="Chromosome"/>
</dbReference>